<proteinExistence type="predicted"/>
<comment type="caution">
    <text evidence="3">The sequence shown here is derived from an EMBL/GenBank/DDBJ whole genome shotgun (WGS) entry which is preliminary data.</text>
</comment>
<dbReference type="InterPro" id="IPR001451">
    <property type="entry name" value="Hexapep"/>
</dbReference>
<keyword evidence="4" id="KW-1185">Reference proteome</keyword>
<evidence type="ECO:0000313" key="3">
    <source>
        <dbReference type="EMBL" id="KRM05999.1"/>
    </source>
</evidence>
<dbReference type="AlphaFoldDB" id="A0A0R1VKY4"/>
<dbReference type="SUPFAM" id="SSF51161">
    <property type="entry name" value="Trimeric LpxA-like enzymes"/>
    <property type="match status" value="1"/>
</dbReference>
<dbReference type="PANTHER" id="PTHR43300:SF11">
    <property type="entry name" value="ACETYLTRANSFERASE RV3034C-RELATED"/>
    <property type="match status" value="1"/>
</dbReference>
<dbReference type="Proteomes" id="UP000051451">
    <property type="component" value="Unassembled WGS sequence"/>
</dbReference>
<dbReference type="STRING" id="1423750.FC89_GL000863"/>
<dbReference type="PROSITE" id="PS00101">
    <property type="entry name" value="HEXAPEP_TRANSFERASES"/>
    <property type="match status" value="1"/>
</dbReference>
<dbReference type="InterPro" id="IPR011004">
    <property type="entry name" value="Trimer_LpxA-like_sf"/>
</dbReference>
<evidence type="ECO:0000256" key="1">
    <source>
        <dbReference type="ARBA" id="ARBA00022679"/>
    </source>
</evidence>
<gene>
    <name evidence="3" type="ORF">FC89_GL000863</name>
</gene>
<reference evidence="3 4" key="1">
    <citation type="journal article" date="2015" name="Genome Announc.">
        <title>Expanding the biotechnology potential of lactobacilli through comparative genomics of 213 strains and associated genera.</title>
        <authorList>
            <person name="Sun Z."/>
            <person name="Harris H.M."/>
            <person name="McCann A."/>
            <person name="Guo C."/>
            <person name="Argimon S."/>
            <person name="Zhang W."/>
            <person name="Yang X."/>
            <person name="Jeffery I.B."/>
            <person name="Cooney J.C."/>
            <person name="Kagawa T.F."/>
            <person name="Liu W."/>
            <person name="Song Y."/>
            <person name="Salvetti E."/>
            <person name="Wrobel A."/>
            <person name="Rasinkangas P."/>
            <person name="Parkhill J."/>
            <person name="Rea M.C."/>
            <person name="O'Sullivan O."/>
            <person name="Ritari J."/>
            <person name="Douillard F.P."/>
            <person name="Paul Ross R."/>
            <person name="Yang R."/>
            <person name="Briner A.E."/>
            <person name="Felis G.E."/>
            <person name="de Vos W.M."/>
            <person name="Barrangou R."/>
            <person name="Klaenhammer T.R."/>
            <person name="Caufield P.W."/>
            <person name="Cui Y."/>
            <person name="Zhang H."/>
            <person name="O'Toole P.W."/>
        </authorList>
    </citation>
    <scope>NUCLEOTIDE SEQUENCE [LARGE SCALE GENOMIC DNA]</scope>
    <source>
        <strain evidence="3 4">DSM 18630</strain>
    </source>
</reference>
<dbReference type="CDD" id="cd03349">
    <property type="entry name" value="LbH_XAT"/>
    <property type="match status" value="1"/>
</dbReference>
<accession>A0A0R1VKY4</accession>
<dbReference type="SUPFAM" id="SSF53335">
    <property type="entry name" value="S-adenosyl-L-methionine-dependent methyltransferases"/>
    <property type="match status" value="1"/>
</dbReference>
<dbReference type="Gene3D" id="2.160.10.10">
    <property type="entry name" value="Hexapeptide repeat proteins"/>
    <property type="match status" value="1"/>
</dbReference>
<dbReference type="PANTHER" id="PTHR43300">
    <property type="entry name" value="ACETYLTRANSFERASE"/>
    <property type="match status" value="1"/>
</dbReference>
<evidence type="ECO:0008006" key="5">
    <source>
        <dbReference type="Google" id="ProtNLM"/>
    </source>
</evidence>
<evidence type="ECO:0000256" key="2">
    <source>
        <dbReference type="ARBA" id="ARBA00022737"/>
    </source>
</evidence>
<organism evidence="3 4">
    <name type="scientific">Liquorilactobacillus ghanensis DSM 18630</name>
    <dbReference type="NCBI Taxonomy" id="1423750"/>
    <lineage>
        <taxon>Bacteria</taxon>
        <taxon>Bacillati</taxon>
        <taxon>Bacillota</taxon>
        <taxon>Bacilli</taxon>
        <taxon>Lactobacillales</taxon>
        <taxon>Lactobacillaceae</taxon>
        <taxon>Liquorilactobacillus</taxon>
    </lineage>
</organism>
<evidence type="ECO:0000313" key="4">
    <source>
        <dbReference type="Proteomes" id="UP000051451"/>
    </source>
</evidence>
<dbReference type="EMBL" id="AZGB01000016">
    <property type="protein sequence ID" value="KRM05999.1"/>
    <property type="molecule type" value="Genomic_DNA"/>
</dbReference>
<dbReference type="InterPro" id="IPR029063">
    <property type="entry name" value="SAM-dependent_MTases_sf"/>
</dbReference>
<dbReference type="PATRIC" id="fig|1423750.3.peg.886"/>
<dbReference type="GO" id="GO:0016740">
    <property type="term" value="F:transferase activity"/>
    <property type="evidence" value="ECO:0007669"/>
    <property type="project" value="UniProtKB-KW"/>
</dbReference>
<dbReference type="InterPro" id="IPR018357">
    <property type="entry name" value="Hexapep_transf_CS"/>
</dbReference>
<keyword evidence="1" id="KW-0808">Transferase</keyword>
<protein>
    <recommendedName>
        <fullName evidence="5">Acetyltransferase</fullName>
    </recommendedName>
</protein>
<dbReference type="Pfam" id="PF00132">
    <property type="entry name" value="Hexapep"/>
    <property type="match status" value="1"/>
</dbReference>
<keyword evidence="2" id="KW-0677">Repeat</keyword>
<dbReference type="InterPro" id="IPR050179">
    <property type="entry name" value="Trans_hexapeptide_repeat"/>
</dbReference>
<name>A0A0R1VKY4_9LACO</name>
<sequence>MLETELKKKEKVIRNRNIIVWGTGDGGELVYKILIKHKKNINAFVDKKAKTGKYYFHNLPVYDLNTVSAEKNFLIVSFLKKDLNALKKLRDMGFKSDDYLYIEAEGGYYREDVNYHECFVGRGTYGYERLMERGIFCDKIGRYCSINETARIVENHLLSAVTTSPIIENEIIPLSNFSKNKNRCLPNSKRINSKVTIGNDVWIGYRVIICQGVTIGDGAIIGAGAVVTKDVAPYTIVGGVPAKEISNRFSDEIIAKFLRIKWWDWSLEKINDNLELFYQPEKFVKRFYS</sequence>